<keyword evidence="4" id="KW-0653">Protein transport</keyword>
<dbReference type="GO" id="GO:0017056">
    <property type="term" value="F:structural constituent of nuclear pore"/>
    <property type="evidence" value="ECO:0007669"/>
    <property type="project" value="InterPro"/>
</dbReference>
<keyword evidence="4" id="KW-0472">Membrane</keyword>
<evidence type="ECO:0000256" key="4">
    <source>
        <dbReference type="RuleBase" id="RU364035"/>
    </source>
</evidence>
<keyword evidence="4" id="KW-0509">mRNA transport</keyword>
<gene>
    <name evidence="5" type="ORF">DTER00134_LOCUS22533</name>
</gene>
<evidence type="ECO:0000256" key="3">
    <source>
        <dbReference type="ARBA" id="ARBA00023242"/>
    </source>
</evidence>
<name>A0A7S3RAB4_DUNTE</name>
<dbReference type="GO" id="GO:0006606">
    <property type="term" value="P:protein import into nucleus"/>
    <property type="evidence" value="ECO:0007669"/>
    <property type="project" value="TreeGrafter"/>
</dbReference>
<organism evidence="5">
    <name type="scientific">Dunaliella tertiolecta</name>
    <name type="common">Green alga</name>
    <dbReference type="NCBI Taxonomy" id="3047"/>
    <lineage>
        <taxon>Eukaryota</taxon>
        <taxon>Viridiplantae</taxon>
        <taxon>Chlorophyta</taxon>
        <taxon>core chlorophytes</taxon>
        <taxon>Chlorophyceae</taxon>
        <taxon>CS clade</taxon>
        <taxon>Chlamydomonadales</taxon>
        <taxon>Dunaliellaceae</taxon>
        <taxon>Dunaliella</taxon>
    </lineage>
</organism>
<keyword evidence="4" id="KW-0906">Nuclear pore complex</keyword>
<comment type="similarity">
    <text evidence="2 4">Belongs to the nucleoporin interacting component (NIC) family.</text>
</comment>
<evidence type="ECO:0000256" key="2">
    <source>
        <dbReference type="ARBA" id="ARBA00010186"/>
    </source>
</evidence>
<evidence type="ECO:0000313" key="5">
    <source>
        <dbReference type="EMBL" id="CAE0507456.1"/>
    </source>
</evidence>
<dbReference type="PANTHER" id="PTHR11225">
    <property type="entry name" value="NUCLEAR PORE COMPLEX PROTEIN NUP93 NUCLEOPORIN NUP93 DEAD EYE PROTEIN"/>
    <property type="match status" value="1"/>
</dbReference>
<keyword evidence="4" id="KW-0811">Translocation</keyword>
<accession>A0A7S3RAB4</accession>
<proteinExistence type="inferred from homology"/>
<dbReference type="EMBL" id="HBIP01037305">
    <property type="protein sequence ID" value="CAE0507456.1"/>
    <property type="molecule type" value="Transcribed_RNA"/>
</dbReference>
<dbReference type="AlphaFoldDB" id="A0A7S3RAB4"/>
<keyword evidence="4" id="KW-0813">Transport</keyword>
<sequence>MQDKGDWAGLVAQSEDLVSQDYHNFPKVDRSIPQLQQYAESLRARTNKFRTLNNQIAATRLLAQQGFDASRLTQEVTSLEIQPTIEDVFHADTTSVEEYLKQVEESTILAALQEAQQDTVATFESYMDECMARDWAANKRQLFGLIAPHSGGGIASSLGGGMLASGPLIGAQGQAGGMAGQAGPVLRLPAAEQAYVNVIRRANEAAAANDQSFDLVKEFRNACKVGEAKGGAGMGSGSGHETTMGSCWSLLSDMLGECRARGVTAGPGPNAKYVAAAAAGAKHHLERGHSQHMRSTVLRHKVAAERGADPEQLREVQAYIQVKFGSTRGTLDFQSPGGLDTSWVQIYYCLRNGWVDSARRAAERAHDAIVSARLGEGGFKAALDEWARHGGRVSERTSRQLAVMCEMALRDKASLKSQVSRPHMVLVCALLAGDSRAADALTATLAQQQLPSVLATIEDYMWCKLTLLLASQPGGPAVGASVGIASPFGYERSSSANPGAGPSTSAASHTMLMGSGVPPYGLADLQADINRWPAAYYSKQGKEPLLYVTVLLLSLQFQAALRFLWKEEAARAYRVDAVHLGIALHQEGALSLTQPAGAEPGPDVASMIHSYGRKFLHHDSSVALQYYMLAAVVRGNSIAVKGQMLRELLTESRDFGTLLGGGSGPGGPPGGALRAYVPDPLERKQLFEAVAYECQVAAQPEEAVELYLAADRPRQALAILNQQLSAVLPHAAEEVATGLDATGAAVALKRFTMRGQDARARIGPNADTGSQREVEAFDQLGAIWELMLASRKGRHDLALQKLHEMGFVPLEKARVEHCIRATQASLHPAVQERLQDVLAIAADTIAAQKAGASREKLFTLRNELNALCLFANNVSFRVPQMVYQKLCETAASFS</sequence>
<dbReference type="PANTHER" id="PTHR11225:SF4">
    <property type="entry name" value="NUCLEAR PORE COMPLEX PROTEIN NUP93"/>
    <property type="match status" value="1"/>
</dbReference>
<keyword evidence="3 4" id="KW-0539">Nucleus</keyword>
<protein>
    <recommendedName>
        <fullName evidence="4">Nuclear pore protein</fullName>
    </recommendedName>
</protein>
<reference evidence="5" key="1">
    <citation type="submission" date="2021-01" db="EMBL/GenBank/DDBJ databases">
        <authorList>
            <person name="Corre E."/>
            <person name="Pelletier E."/>
            <person name="Niang G."/>
            <person name="Scheremetjew M."/>
            <person name="Finn R."/>
            <person name="Kale V."/>
            <person name="Holt S."/>
            <person name="Cochrane G."/>
            <person name="Meng A."/>
            <person name="Brown T."/>
            <person name="Cohen L."/>
        </authorList>
    </citation>
    <scope>NUCLEOTIDE SEQUENCE</scope>
    <source>
        <strain evidence="5">CCMP1320</strain>
    </source>
</reference>
<comment type="subcellular location">
    <subcellularLocation>
        <location evidence="1">Nucleus envelope</location>
    </subcellularLocation>
    <subcellularLocation>
        <location evidence="4">Nucleus</location>
        <location evidence="4">Nuclear pore complex</location>
    </subcellularLocation>
</comment>
<dbReference type="GO" id="GO:0016973">
    <property type="term" value="P:poly(A)+ mRNA export from nucleus"/>
    <property type="evidence" value="ECO:0007669"/>
    <property type="project" value="TreeGrafter"/>
</dbReference>
<dbReference type="InterPro" id="IPR007231">
    <property type="entry name" value="Nucleoporin_int_Nup93/Nic96"/>
</dbReference>
<dbReference type="Pfam" id="PF04097">
    <property type="entry name" value="Nic96"/>
    <property type="match status" value="1"/>
</dbReference>
<evidence type="ECO:0000256" key="1">
    <source>
        <dbReference type="ARBA" id="ARBA00004259"/>
    </source>
</evidence>
<dbReference type="GO" id="GO:0005643">
    <property type="term" value="C:nuclear pore"/>
    <property type="evidence" value="ECO:0007669"/>
    <property type="project" value="UniProtKB-SubCell"/>
</dbReference>